<dbReference type="GO" id="GO:0008270">
    <property type="term" value="F:zinc ion binding"/>
    <property type="evidence" value="ECO:0007669"/>
    <property type="project" value="UniProtKB-UniRule"/>
</dbReference>
<feature type="domain" description="C2H2-type" evidence="8">
    <location>
        <begin position="424"/>
        <end position="452"/>
    </location>
</feature>
<feature type="domain" description="C2H2-type" evidence="8">
    <location>
        <begin position="453"/>
        <end position="480"/>
    </location>
</feature>
<dbReference type="Pfam" id="PF13894">
    <property type="entry name" value="zf-C2H2_4"/>
    <property type="match status" value="1"/>
</dbReference>
<dbReference type="GeneID" id="113505442"/>
<dbReference type="KEGG" id="tnl:113505442"/>
<feature type="domain" description="C2H2-type" evidence="8">
    <location>
        <begin position="222"/>
        <end position="249"/>
    </location>
</feature>
<feature type="binding site" evidence="6">
    <location>
        <position position="10"/>
    </location>
    <ligand>
        <name>Zn(2+)</name>
        <dbReference type="ChEBI" id="CHEBI:29105"/>
    </ligand>
</feature>
<keyword evidence="2" id="KW-0677">Repeat</keyword>
<dbReference type="PANTHER" id="PTHR24409">
    <property type="entry name" value="ZINC FINGER PROTEIN 142"/>
    <property type="match status" value="1"/>
</dbReference>
<evidence type="ECO:0000256" key="7">
    <source>
        <dbReference type="SAM" id="MobiDB-lite"/>
    </source>
</evidence>
<keyword evidence="1 6" id="KW-0479">Metal-binding</keyword>
<feature type="binding site" evidence="6">
    <location>
        <position position="7"/>
    </location>
    <ligand>
        <name>Zn(2+)</name>
        <dbReference type="ChEBI" id="CHEBI:29105"/>
    </ligand>
</feature>
<protein>
    <submittedName>
        <fullName evidence="11">PR domain zinc finger protein 5-like</fullName>
    </submittedName>
</protein>
<feature type="domain" description="C2H2-type" evidence="8">
    <location>
        <begin position="338"/>
        <end position="366"/>
    </location>
</feature>
<dbReference type="AlphaFoldDB" id="A0A7E5WUH1"/>
<dbReference type="Gene3D" id="3.30.160.60">
    <property type="entry name" value="Classic Zinc Finger"/>
    <property type="match status" value="4"/>
</dbReference>
<evidence type="ECO:0000256" key="6">
    <source>
        <dbReference type="PROSITE-ProRule" id="PRU01263"/>
    </source>
</evidence>
<evidence type="ECO:0000256" key="3">
    <source>
        <dbReference type="ARBA" id="ARBA00022771"/>
    </source>
</evidence>
<feature type="domain" description="C2H2-type" evidence="8">
    <location>
        <begin position="394"/>
        <end position="422"/>
    </location>
</feature>
<evidence type="ECO:0000313" key="11">
    <source>
        <dbReference type="RefSeq" id="XP_026743922.1"/>
    </source>
</evidence>
<dbReference type="InParanoid" id="A0A7E5WUH1"/>
<dbReference type="GO" id="GO:0005634">
    <property type="term" value="C:nucleus"/>
    <property type="evidence" value="ECO:0007669"/>
    <property type="project" value="InterPro"/>
</dbReference>
<dbReference type="GO" id="GO:0000981">
    <property type="term" value="F:DNA-binding transcription factor activity, RNA polymerase II-specific"/>
    <property type="evidence" value="ECO:0007669"/>
    <property type="project" value="TreeGrafter"/>
</dbReference>
<dbReference type="InterPro" id="IPR013087">
    <property type="entry name" value="Znf_C2H2_type"/>
</dbReference>
<sequence length="520" mass="60890">MIEKHFCQCCLSEECYKDMKNVYYRGQKPENYGDMLTNIFNITISKTDDGRCFICEECVSRLRDAAAFKEQVISTQEAILQKLAESNSSLKTGPILECKLEDESDDFDDHISDSFVWAETEDTHLQGQTFVIQLEPRTKLPITDEAKKESNGVKQNLAKEKNMAVKKSNLNKKAKQPSVKRMKEKLLKTTPPHENLTHSRENTLKLVQNSNLCLFRSLQNKYGCCLCNKSFSEMIEFRNHFKTHCDSEKFSKVQKLRGLSYKNAEISNLECSICQINCLDFNELMAHLINKHEISFQGKEHFLIPFKLLDKFKCVLCDLQFNSYLRLAIHMHSHYKYNVCERCGQCFINRLSLRTHIHSMHKQKKCSKCPAIFVTNSAKVKHLRTVHNIHNSKRYCNLCNLTFRYTYMLQEHKIQDHGLERPVSNCMQCGKTFLSATNLKLHIRSVHIKERNFPCLLCSMRFFTKCDQKRHERTHQDVRSFTCDFCGCRFKSKDSWRRHLKRQHGHDSKDSSKITEPVKM</sequence>
<dbReference type="PROSITE" id="PS00028">
    <property type="entry name" value="ZINC_FINGER_C2H2_1"/>
    <property type="match status" value="8"/>
</dbReference>
<dbReference type="SUPFAM" id="SSF57667">
    <property type="entry name" value="beta-beta-alpha zinc fingers"/>
    <property type="match status" value="3"/>
</dbReference>
<dbReference type="SUPFAM" id="SSF57716">
    <property type="entry name" value="Glucocorticoid receptor-like (DNA-binding domain)"/>
    <property type="match status" value="1"/>
</dbReference>
<organism evidence="10 11">
    <name type="scientific">Trichoplusia ni</name>
    <name type="common">Cabbage looper</name>
    <dbReference type="NCBI Taxonomy" id="7111"/>
    <lineage>
        <taxon>Eukaryota</taxon>
        <taxon>Metazoa</taxon>
        <taxon>Ecdysozoa</taxon>
        <taxon>Arthropoda</taxon>
        <taxon>Hexapoda</taxon>
        <taxon>Insecta</taxon>
        <taxon>Pterygota</taxon>
        <taxon>Neoptera</taxon>
        <taxon>Endopterygota</taxon>
        <taxon>Lepidoptera</taxon>
        <taxon>Glossata</taxon>
        <taxon>Ditrysia</taxon>
        <taxon>Noctuoidea</taxon>
        <taxon>Noctuidae</taxon>
        <taxon>Plusiinae</taxon>
        <taxon>Trichoplusia</taxon>
    </lineage>
</organism>
<feature type="domain" description="ZAD" evidence="9">
    <location>
        <begin position="5"/>
        <end position="82"/>
    </location>
</feature>
<evidence type="ECO:0000259" key="9">
    <source>
        <dbReference type="PROSITE" id="PS51915"/>
    </source>
</evidence>
<feature type="compositionally biased region" description="Basic and acidic residues" evidence="7">
    <location>
        <begin position="505"/>
        <end position="520"/>
    </location>
</feature>
<evidence type="ECO:0000259" key="8">
    <source>
        <dbReference type="PROSITE" id="PS50157"/>
    </source>
</evidence>
<dbReference type="OrthoDB" id="8922241at2759"/>
<name>A0A7E5WUH1_TRINI</name>
<evidence type="ECO:0000256" key="2">
    <source>
        <dbReference type="ARBA" id="ARBA00022737"/>
    </source>
</evidence>
<feature type="domain" description="C2H2-type" evidence="8">
    <location>
        <begin position="481"/>
        <end position="509"/>
    </location>
</feature>
<dbReference type="Pfam" id="PF07776">
    <property type="entry name" value="zf-AD"/>
    <property type="match status" value="1"/>
</dbReference>
<evidence type="ECO:0000256" key="5">
    <source>
        <dbReference type="PROSITE-ProRule" id="PRU00042"/>
    </source>
</evidence>
<evidence type="ECO:0000256" key="4">
    <source>
        <dbReference type="ARBA" id="ARBA00022833"/>
    </source>
</evidence>
<dbReference type="Gene3D" id="3.40.1800.20">
    <property type="match status" value="1"/>
</dbReference>
<dbReference type="RefSeq" id="XP_026743922.1">
    <property type="nucleotide sequence ID" value="XM_026888121.1"/>
</dbReference>
<feature type="binding site" evidence="6">
    <location>
        <position position="58"/>
    </location>
    <ligand>
        <name>Zn(2+)</name>
        <dbReference type="ChEBI" id="CHEBI:29105"/>
    </ligand>
</feature>
<keyword evidence="4 6" id="KW-0862">Zinc</keyword>
<dbReference type="PROSITE" id="PS50157">
    <property type="entry name" value="ZINC_FINGER_C2H2_2"/>
    <property type="match status" value="6"/>
</dbReference>
<dbReference type="SMART" id="SM00868">
    <property type="entry name" value="zf-AD"/>
    <property type="match status" value="1"/>
</dbReference>
<dbReference type="InterPro" id="IPR036236">
    <property type="entry name" value="Znf_C2H2_sf"/>
</dbReference>
<evidence type="ECO:0000256" key="1">
    <source>
        <dbReference type="ARBA" id="ARBA00022723"/>
    </source>
</evidence>
<dbReference type="FunCoup" id="A0A7E5WUH1">
    <property type="interactions" value="144"/>
</dbReference>
<proteinExistence type="predicted"/>
<gene>
    <name evidence="11" type="primary">LOC113505442</name>
</gene>
<dbReference type="Pfam" id="PF00096">
    <property type="entry name" value="zf-C2H2"/>
    <property type="match status" value="1"/>
</dbReference>
<keyword evidence="10" id="KW-1185">Reference proteome</keyword>
<keyword evidence="3 5" id="KW-0863">Zinc-finger</keyword>
<dbReference type="SMART" id="SM00355">
    <property type="entry name" value="ZnF_C2H2"/>
    <property type="match status" value="9"/>
</dbReference>
<feature type="binding site" evidence="6">
    <location>
        <position position="55"/>
    </location>
    <ligand>
        <name>Zn(2+)</name>
        <dbReference type="ChEBI" id="CHEBI:29105"/>
    </ligand>
</feature>
<feature type="region of interest" description="Disordered" evidence="7">
    <location>
        <begin position="499"/>
        <end position="520"/>
    </location>
</feature>
<accession>A0A7E5WUH1</accession>
<dbReference type="PANTHER" id="PTHR24409:SF295">
    <property type="entry name" value="AZ2-RELATED"/>
    <property type="match status" value="1"/>
</dbReference>
<dbReference type="GO" id="GO:0000977">
    <property type="term" value="F:RNA polymerase II transcription regulatory region sequence-specific DNA binding"/>
    <property type="evidence" value="ECO:0007669"/>
    <property type="project" value="TreeGrafter"/>
</dbReference>
<dbReference type="PROSITE" id="PS51915">
    <property type="entry name" value="ZAD"/>
    <property type="match status" value="1"/>
</dbReference>
<evidence type="ECO:0000313" key="10">
    <source>
        <dbReference type="Proteomes" id="UP000322000"/>
    </source>
</evidence>
<dbReference type="InterPro" id="IPR012934">
    <property type="entry name" value="Znf_AD"/>
</dbReference>
<reference evidence="11" key="1">
    <citation type="submission" date="2025-08" db="UniProtKB">
        <authorList>
            <consortium name="RefSeq"/>
        </authorList>
    </citation>
    <scope>IDENTIFICATION</scope>
</reference>
<dbReference type="Proteomes" id="UP000322000">
    <property type="component" value="Chromosome 26"/>
</dbReference>